<evidence type="ECO:0000256" key="1">
    <source>
        <dbReference type="SAM" id="MobiDB-lite"/>
    </source>
</evidence>
<evidence type="ECO:0000313" key="2">
    <source>
        <dbReference type="EMBL" id="CCA75689.1"/>
    </source>
</evidence>
<evidence type="ECO:0000313" key="3">
    <source>
        <dbReference type="Proteomes" id="UP000007148"/>
    </source>
</evidence>
<gene>
    <name evidence="2" type="ORF">PIIN_09679</name>
</gene>
<dbReference type="InParanoid" id="G4TWJ6"/>
<accession>G4TWJ6</accession>
<dbReference type="Proteomes" id="UP000007148">
    <property type="component" value="Unassembled WGS sequence"/>
</dbReference>
<keyword evidence="3" id="KW-1185">Reference proteome</keyword>
<dbReference type="AlphaFoldDB" id="G4TWJ6"/>
<sequence>MDHASTPAKNIPRRTSASLNQLARYGLGSIEELEFMFGSTATSPEFSAANMSGHIGSTGHLAPIDEATASSYHASSPLSSHPGKYGIPYPSLASPTMGSPTTASVPNAAGAGHVAGFNAEVHTANYAPSTSQSIHQQGAGLSLLTAQILQHSRALSAQEQLTQSPVAMIDAHLKTFSMGSMINPGLSPTHSAESSFHGHSLNSYLNGLLQSPTNISSPLFAEMNQFDQKPPPPTPTVAVEEYDEFGIFGGLDFNISDGTSGLPSNGSVSSPPIQPFSPPSGSDHSQMRRCDSLRAPSLSLSAVQRPHPYHRRSSTSSSASPYMPGSLSIYESGMMADTSPISPFPSSSLLSTSPIPMDIVLPSVSPQRGTTRLVGSLGATPSYGHLYSQFTQAQQASASAIIKYMMDHPNMAIPSTYITGELAEIKGTRGRCLIGSCAAAEDKMKRVDHLYDHIRDKHFECRPYACNHWYVSDSVPT</sequence>
<dbReference type="HOGENOM" id="CLU_572539_0_0_1"/>
<comment type="caution">
    <text evidence="2">The sequence shown here is derived from an EMBL/GenBank/DDBJ whole genome shotgun (WGS) entry which is preliminary data.</text>
</comment>
<protein>
    <submittedName>
        <fullName evidence="2">Uncharacterized protein</fullName>
    </submittedName>
</protein>
<dbReference type="EMBL" id="CAFZ01000500">
    <property type="protein sequence ID" value="CCA75689.1"/>
    <property type="molecule type" value="Genomic_DNA"/>
</dbReference>
<name>G4TWJ6_SERID</name>
<proteinExistence type="predicted"/>
<feature type="region of interest" description="Disordered" evidence="1">
    <location>
        <begin position="259"/>
        <end position="288"/>
    </location>
</feature>
<organism evidence="2 3">
    <name type="scientific">Serendipita indica (strain DSM 11827)</name>
    <name type="common">Root endophyte fungus</name>
    <name type="synonym">Piriformospora indica</name>
    <dbReference type="NCBI Taxonomy" id="1109443"/>
    <lineage>
        <taxon>Eukaryota</taxon>
        <taxon>Fungi</taxon>
        <taxon>Dikarya</taxon>
        <taxon>Basidiomycota</taxon>
        <taxon>Agaricomycotina</taxon>
        <taxon>Agaricomycetes</taxon>
        <taxon>Sebacinales</taxon>
        <taxon>Serendipitaceae</taxon>
        <taxon>Serendipita</taxon>
    </lineage>
</organism>
<reference evidence="2 3" key="1">
    <citation type="journal article" date="2011" name="PLoS Pathog.">
        <title>Endophytic Life Strategies Decoded by Genome and Transcriptome Analyses of the Mutualistic Root Symbiont Piriformospora indica.</title>
        <authorList>
            <person name="Zuccaro A."/>
            <person name="Lahrmann U."/>
            <person name="Guldener U."/>
            <person name="Langen G."/>
            <person name="Pfiffi S."/>
            <person name="Biedenkopf D."/>
            <person name="Wong P."/>
            <person name="Samans B."/>
            <person name="Grimm C."/>
            <person name="Basiewicz M."/>
            <person name="Murat C."/>
            <person name="Martin F."/>
            <person name="Kogel K.H."/>
        </authorList>
    </citation>
    <scope>NUCLEOTIDE SEQUENCE [LARGE SCALE GENOMIC DNA]</scope>
    <source>
        <strain evidence="2 3">DSM 11827</strain>
    </source>
</reference>
<feature type="region of interest" description="Disordered" evidence="1">
    <location>
        <begin position="301"/>
        <end position="322"/>
    </location>
</feature>
<dbReference type="OrthoDB" id="8922241at2759"/>